<dbReference type="EMBL" id="RQYS01000001">
    <property type="protein sequence ID" value="RRD63113.1"/>
    <property type="molecule type" value="Genomic_DNA"/>
</dbReference>
<protein>
    <recommendedName>
        <fullName evidence="3">Aspartyl protease</fullName>
    </recommendedName>
</protein>
<dbReference type="OrthoDB" id="1100862at2"/>
<sequence>MKSKVVVLFLLVGLSLSFGYGQQDIQKVTEEESNRMQQELINLLQESRYFEAKSLYDTICIELDSIHPFVEYFYKGNMSGYENKPDSVAFYLEEMIKKRFFPDILYMKVYGIYVEQLQDYKKAEQTLDRVRSYLEQNPDSINAEEMKIVRDHLVDSEIRTKRRAAEPTIRIVRDDVESSTPLLADKILNDNYLFFNASYNGHKLIRTLFDTGVSEYLIMDKAIAEQVGVRKYPVYENDTTCTVNGMKVPGYLGILDSLQVGNIKLYHIPVEVIDAKSIIHLSDTLAMTSCEKEDITHSFYELMKVSLGLNTMSLIGQIVVDPTNNRLSFPKEPEIQEEARNKNMFRCEGRLFTQCKLNDIFVTTTIDTKSNDYIRIDRCLYEKHEPFIPVDTLKEKMFNYQTVMSDVPLDTFKVIARDPVVTFHNQIIHLEKDDHVCISSLAQWGEAYPEMVESVIGFPFLKRLGKKILFDFRNMRMEALE</sequence>
<name>A0A3P1Y1X0_TANFO</name>
<dbReference type="InterPro" id="IPR021109">
    <property type="entry name" value="Peptidase_aspartic_dom_sf"/>
</dbReference>
<comment type="caution">
    <text evidence="1">The sequence shown here is derived from an EMBL/GenBank/DDBJ whole genome shotgun (WGS) entry which is preliminary data.</text>
</comment>
<dbReference type="AlphaFoldDB" id="A0A3P1Y1X0"/>
<proteinExistence type="predicted"/>
<organism evidence="1 2">
    <name type="scientific">Tannerella forsythia</name>
    <name type="common">Bacteroides forsythus</name>
    <dbReference type="NCBI Taxonomy" id="28112"/>
    <lineage>
        <taxon>Bacteria</taxon>
        <taxon>Pseudomonadati</taxon>
        <taxon>Bacteroidota</taxon>
        <taxon>Bacteroidia</taxon>
        <taxon>Bacteroidales</taxon>
        <taxon>Tannerellaceae</taxon>
        <taxon>Tannerella</taxon>
    </lineage>
</organism>
<accession>A0A3P1Y1X0</accession>
<evidence type="ECO:0000313" key="1">
    <source>
        <dbReference type="EMBL" id="RRD63113.1"/>
    </source>
</evidence>
<dbReference type="Proteomes" id="UP000278609">
    <property type="component" value="Unassembled WGS sequence"/>
</dbReference>
<evidence type="ECO:0008006" key="3">
    <source>
        <dbReference type="Google" id="ProtNLM"/>
    </source>
</evidence>
<dbReference type="RefSeq" id="WP_124750257.1">
    <property type="nucleotide sequence ID" value="NZ_RQYS01000001.1"/>
</dbReference>
<dbReference type="Gene3D" id="2.40.70.10">
    <property type="entry name" value="Acid Proteases"/>
    <property type="match status" value="1"/>
</dbReference>
<reference evidence="1 2" key="1">
    <citation type="submission" date="2018-11" db="EMBL/GenBank/DDBJ databases">
        <title>Genomes From Bacteria Associated with the Canine Oral Cavity: a Test Case for Automated Genome-Based Taxonomic Assignment.</title>
        <authorList>
            <person name="Coil D.A."/>
            <person name="Jospin G."/>
            <person name="Darling A.E."/>
            <person name="Wallis C."/>
            <person name="Davis I.J."/>
            <person name="Harris S."/>
            <person name="Eisen J.A."/>
            <person name="Holcombe L.J."/>
            <person name="O'Flynn C."/>
        </authorList>
    </citation>
    <scope>NUCLEOTIDE SEQUENCE [LARGE SCALE GENOMIC DNA]</scope>
    <source>
        <strain evidence="1 2">OH2617_COT-023</strain>
    </source>
</reference>
<dbReference type="Pfam" id="PF13650">
    <property type="entry name" value="Asp_protease_2"/>
    <property type="match status" value="1"/>
</dbReference>
<gene>
    <name evidence="1" type="ORF">EII40_00160</name>
</gene>
<evidence type="ECO:0000313" key="2">
    <source>
        <dbReference type="Proteomes" id="UP000278609"/>
    </source>
</evidence>